<dbReference type="RefSeq" id="WP_163820370.1">
    <property type="nucleotide sequence ID" value="NZ_JAAGOB010000012.1"/>
</dbReference>
<keyword evidence="3" id="KW-1185">Reference proteome</keyword>
<evidence type="ECO:0000256" key="1">
    <source>
        <dbReference type="SAM" id="MobiDB-lite"/>
    </source>
</evidence>
<dbReference type="EMBL" id="JAAGOB010000012">
    <property type="protein sequence ID" value="NED97595.1"/>
    <property type="molecule type" value="Genomic_DNA"/>
</dbReference>
<accession>A0A6N9YRM6</accession>
<evidence type="ECO:0000313" key="2">
    <source>
        <dbReference type="EMBL" id="NED97595.1"/>
    </source>
</evidence>
<dbReference type="AlphaFoldDB" id="A0A6N9YRM6"/>
<sequence>MSDESTTRGEQAAEPSENEYREYLAQLRSVPADRIVLETMSGVLTAAQAKIGRNDARLMIDLSALMLDHARQYLPAQQAQQFDQVLGQLRMAQVQGEQAVAQRGAPEENDLPRPPAPPATATGAAAQPAQSQQPSPASKLWVPGR</sequence>
<organism evidence="2 3">
    <name type="scientific">Phytoactinopolyspora alkaliphila</name>
    <dbReference type="NCBI Taxonomy" id="1783498"/>
    <lineage>
        <taxon>Bacteria</taxon>
        <taxon>Bacillati</taxon>
        <taxon>Actinomycetota</taxon>
        <taxon>Actinomycetes</taxon>
        <taxon>Jiangellales</taxon>
        <taxon>Jiangellaceae</taxon>
        <taxon>Phytoactinopolyspora</taxon>
    </lineage>
</organism>
<name>A0A6N9YRM6_9ACTN</name>
<reference evidence="2 3" key="1">
    <citation type="submission" date="2020-02" db="EMBL/GenBank/DDBJ databases">
        <authorList>
            <person name="Li X.-J."/>
            <person name="Feng X.-M."/>
        </authorList>
    </citation>
    <scope>NUCLEOTIDE SEQUENCE [LARGE SCALE GENOMIC DNA]</scope>
    <source>
        <strain evidence="2 3">CGMCC 4.7225</strain>
    </source>
</reference>
<proteinExistence type="predicted"/>
<feature type="compositionally biased region" description="Low complexity" evidence="1">
    <location>
        <begin position="119"/>
        <end position="138"/>
    </location>
</feature>
<protein>
    <submittedName>
        <fullName evidence="2">Uncharacterized protein</fullName>
    </submittedName>
</protein>
<dbReference type="Proteomes" id="UP000469185">
    <property type="component" value="Unassembled WGS sequence"/>
</dbReference>
<feature type="region of interest" description="Disordered" evidence="1">
    <location>
        <begin position="97"/>
        <end position="145"/>
    </location>
</feature>
<gene>
    <name evidence="2" type="ORF">G1H11_20050</name>
</gene>
<comment type="caution">
    <text evidence="2">The sequence shown here is derived from an EMBL/GenBank/DDBJ whole genome shotgun (WGS) entry which is preliminary data.</text>
</comment>
<evidence type="ECO:0000313" key="3">
    <source>
        <dbReference type="Proteomes" id="UP000469185"/>
    </source>
</evidence>